<dbReference type="InterPro" id="IPR058039">
    <property type="entry name" value="At3g05675-like_ankyrin"/>
</dbReference>
<keyword evidence="7" id="KW-1185">Reference proteome</keyword>
<dbReference type="PANTHER" id="PTHR31060">
    <property type="entry name" value="OSJNBA0011J08.25 PROTEIN-RELATED"/>
    <property type="match status" value="1"/>
</dbReference>
<reference evidence="6 7" key="1">
    <citation type="submission" date="2020-08" db="EMBL/GenBank/DDBJ databases">
        <title>Plant Genome Project.</title>
        <authorList>
            <person name="Zhang R.-G."/>
        </authorList>
    </citation>
    <scope>NUCLEOTIDE SEQUENCE [LARGE SCALE GENOMIC DNA]</scope>
    <source>
        <strain evidence="6">WSP0</strain>
        <tissue evidence="6">Leaf</tissue>
    </source>
</reference>
<dbReference type="Pfam" id="PF25553">
    <property type="entry name" value="BTB-POZ_ANK-like"/>
    <property type="match status" value="1"/>
</dbReference>
<dbReference type="AlphaFoldDB" id="A0AAV6HRI2"/>
<proteinExistence type="predicted"/>
<keyword evidence="3" id="KW-0833">Ubl conjugation pathway</keyword>
<feature type="domain" description="At3g05675-like ankyrin-like" evidence="5">
    <location>
        <begin position="271"/>
        <end position="509"/>
    </location>
</feature>
<evidence type="ECO:0000256" key="1">
    <source>
        <dbReference type="ARBA" id="ARBA00002668"/>
    </source>
</evidence>
<dbReference type="Pfam" id="PF06232">
    <property type="entry name" value="ATS3"/>
    <property type="match status" value="1"/>
</dbReference>
<feature type="compositionally biased region" description="Basic and acidic residues" evidence="4">
    <location>
        <begin position="87"/>
        <end position="101"/>
    </location>
</feature>
<evidence type="ECO:0000256" key="3">
    <source>
        <dbReference type="ARBA" id="ARBA00022786"/>
    </source>
</evidence>
<dbReference type="PANTHER" id="PTHR31060:SF32">
    <property type="entry name" value="BTB_POZ DOMAIN PLANT PROTEIN"/>
    <property type="match status" value="1"/>
</dbReference>
<sequence length="736" mass="83631">MAAETNHHHHHNSHTTKSNKEVSTMIKQGFISDPFLLSPNHSSRYPQPQPQPQLFSLSRASPLSPNSNSLSPPPTPTRPTLFDMISNDDHTRQSRHSVEARQRVSRVLEAAPFRSPGNWGGFGDVKLSISGRDGFRVSMDVHRRVLADRSRFFAAKLLRRDGVGGEGGGGGGVLHSVEICDCDDVEVYVEAVVLMYCDDLRRKLVGEEVSAAIMFDAGIIACLEYLEAVPWSEEEEDKIITHLTELQLHDSVAEVLKRVSSDSSTSLRADNIFLKLLTGVLEAKDDKARREMKTLISRLLREEASPNQYSNENKLDVSKDTLYHLCHGCLSSLILSLSEATCVDESKKDRGVLMGEIAREADNMQWIVEILIHKKMGDEFVKLWADQKELAVLHSKIPIMYRHEISMITAQLCIAIGRGHILVPRDIRYALLSTWLEALYEDFGWMRRANRSMDKKLVEDGLSQTILTLPLPQQQSILLNWFHRFLNKGDDCPNIQRAFEVWWRRAFVRQYVVESQLQITLLLTDYTPSSDIEICVVFHKEVVLLHSGLFGYAHITINFSSPWSEGGEDLSPQKKENCTYAVTIETTCTMGAGTSNHISLRFGDTKSNEILVKHLNHKHVRWVDPLQPQVLDDVPRKPFQACHVDQFQITGQCVESPICYLYLKLTGNDDWRPGFAQVRALGGARLSSNYFYFRRYLPRHVWHGSDFCDREVTPFGIKYKRKVFVKKTASHEPLLP</sequence>
<dbReference type="EMBL" id="JACTNZ010000013">
    <property type="protein sequence ID" value="KAG5515405.1"/>
    <property type="molecule type" value="Genomic_DNA"/>
</dbReference>
<comment type="pathway">
    <text evidence="2">Protein modification; protein ubiquitination.</text>
</comment>
<feature type="compositionally biased region" description="Low complexity" evidence="4">
    <location>
        <begin position="52"/>
        <end position="70"/>
    </location>
</feature>
<organism evidence="6 7">
    <name type="scientific">Rhododendron griersonianum</name>
    <dbReference type="NCBI Taxonomy" id="479676"/>
    <lineage>
        <taxon>Eukaryota</taxon>
        <taxon>Viridiplantae</taxon>
        <taxon>Streptophyta</taxon>
        <taxon>Embryophyta</taxon>
        <taxon>Tracheophyta</taxon>
        <taxon>Spermatophyta</taxon>
        <taxon>Magnoliopsida</taxon>
        <taxon>eudicotyledons</taxon>
        <taxon>Gunneridae</taxon>
        <taxon>Pentapetalae</taxon>
        <taxon>asterids</taxon>
        <taxon>Ericales</taxon>
        <taxon>Ericaceae</taxon>
        <taxon>Ericoideae</taxon>
        <taxon>Rhodoreae</taxon>
        <taxon>Rhododendron</taxon>
    </lineage>
</organism>
<feature type="region of interest" description="Disordered" evidence="4">
    <location>
        <begin position="1"/>
        <end position="21"/>
    </location>
</feature>
<feature type="region of interest" description="Disordered" evidence="4">
    <location>
        <begin position="37"/>
        <end position="101"/>
    </location>
</feature>
<accession>A0AAV6HRI2</accession>
<comment type="caution">
    <text evidence="6">The sequence shown here is derived from an EMBL/GenBank/DDBJ whole genome shotgun (WGS) entry which is preliminary data.</text>
</comment>
<dbReference type="InterPro" id="IPR038920">
    <property type="entry name" value="At3g05675-like"/>
</dbReference>
<evidence type="ECO:0000259" key="5">
    <source>
        <dbReference type="Pfam" id="PF25553"/>
    </source>
</evidence>
<evidence type="ECO:0000256" key="2">
    <source>
        <dbReference type="ARBA" id="ARBA00004906"/>
    </source>
</evidence>
<evidence type="ECO:0000256" key="4">
    <source>
        <dbReference type="SAM" id="MobiDB-lite"/>
    </source>
</evidence>
<dbReference type="InterPro" id="IPR010417">
    <property type="entry name" value="Embryo-specific_ATS3"/>
</dbReference>
<dbReference type="InterPro" id="IPR036392">
    <property type="entry name" value="PLAT/LH2_dom_sf"/>
</dbReference>
<dbReference type="Proteomes" id="UP000823749">
    <property type="component" value="Chromosome 13"/>
</dbReference>
<evidence type="ECO:0000313" key="7">
    <source>
        <dbReference type="Proteomes" id="UP000823749"/>
    </source>
</evidence>
<protein>
    <recommendedName>
        <fullName evidence="5">At3g05675-like ankyrin-like domain-containing protein</fullName>
    </recommendedName>
</protein>
<dbReference type="SUPFAM" id="SSF49723">
    <property type="entry name" value="Lipase/lipooxygenase domain (PLAT/LH2 domain)"/>
    <property type="match status" value="1"/>
</dbReference>
<comment type="function">
    <text evidence="1">May act as a substrate-specific adapter of an E3 ubiquitin-protein ligase complex (CUL3-RBX1-BTB) which mediates the ubiquitination and subsequent proteasomal degradation of target proteins.</text>
</comment>
<gene>
    <name evidence="6" type="ORF">RHGRI_036456</name>
</gene>
<evidence type="ECO:0000313" key="6">
    <source>
        <dbReference type="EMBL" id="KAG5515405.1"/>
    </source>
</evidence>
<name>A0AAV6HRI2_9ERIC</name>